<proteinExistence type="inferred from homology"/>
<organism evidence="13 14">
    <name type="scientific">Candidatus Competibacter denitrificans Run_A_D11</name>
    <dbReference type="NCBI Taxonomy" id="1400863"/>
    <lineage>
        <taxon>Bacteria</taxon>
        <taxon>Pseudomonadati</taxon>
        <taxon>Pseudomonadota</taxon>
        <taxon>Gammaproteobacteria</taxon>
        <taxon>Candidatus Competibacteraceae</taxon>
        <taxon>Candidatus Competibacter</taxon>
    </lineage>
</organism>
<keyword evidence="6" id="KW-1003">Cell membrane</keyword>
<dbReference type="GO" id="GO:0043190">
    <property type="term" value="C:ATP-binding cassette (ABC) transporter complex"/>
    <property type="evidence" value="ECO:0007669"/>
    <property type="project" value="InterPro"/>
</dbReference>
<keyword evidence="10 12" id="KW-0472">Membrane</keyword>
<evidence type="ECO:0000313" key="14">
    <source>
        <dbReference type="Proteomes" id="UP000035760"/>
    </source>
</evidence>
<dbReference type="PANTHER" id="PTHR33529:SF7">
    <property type="entry name" value="LIPOPOLYSACCHARIDE EXPORT SYSTEM PERMEASE PROTEIN LPTF"/>
    <property type="match status" value="1"/>
</dbReference>
<comment type="caution">
    <text evidence="13">The sequence shown here is derived from an EMBL/GenBank/DDBJ whole genome shotgun (WGS) entry which is preliminary data.</text>
</comment>
<dbReference type="Proteomes" id="UP000035760">
    <property type="component" value="Unassembled WGS sequence"/>
</dbReference>
<evidence type="ECO:0000256" key="9">
    <source>
        <dbReference type="ARBA" id="ARBA00022989"/>
    </source>
</evidence>
<reference evidence="13" key="1">
    <citation type="submission" date="2013-07" db="EMBL/GenBank/DDBJ databases">
        <authorList>
            <person name="McIlroy S."/>
        </authorList>
    </citation>
    <scope>NUCLEOTIDE SEQUENCE [LARGE SCALE GENOMIC DNA]</scope>
    <source>
        <strain evidence="13">Run_A_D11</strain>
    </source>
</reference>
<comment type="subunit">
    <text evidence="11">Component of the lipopolysaccharide transport and assembly complex. The LptBFG transporter is composed of two ATP-binding proteins (LptB) and two transmembrane proteins (LptF and LptG).</text>
</comment>
<feature type="transmembrane region" description="Helical" evidence="12">
    <location>
        <begin position="65"/>
        <end position="94"/>
    </location>
</feature>
<accession>W6MAV4</accession>
<keyword evidence="5" id="KW-0813">Transport</keyword>
<dbReference type="PANTHER" id="PTHR33529">
    <property type="entry name" value="SLR0882 PROTEIN-RELATED"/>
    <property type="match status" value="1"/>
</dbReference>
<keyword evidence="7" id="KW-0997">Cell inner membrane</keyword>
<protein>
    <recommendedName>
        <fullName evidence="4">Lipopolysaccharide export system permease protein LptF</fullName>
    </recommendedName>
</protein>
<dbReference type="OrthoDB" id="9778062at2"/>
<dbReference type="GO" id="GO:0055085">
    <property type="term" value="P:transmembrane transport"/>
    <property type="evidence" value="ECO:0007669"/>
    <property type="project" value="InterPro"/>
</dbReference>
<evidence type="ECO:0000256" key="11">
    <source>
        <dbReference type="ARBA" id="ARBA00026081"/>
    </source>
</evidence>
<dbReference type="InterPro" id="IPR005495">
    <property type="entry name" value="LptG/LptF_permease"/>
</dbReference>
<evidence type="ECO:0000313" key="13">
    <source>
        <dbReference type="EMBL" id="CDI00938.1"/>
    </source>
</evidence>
<dbReference type="NCBIfam" id="TIGR04407">
    <property type="entry name" value="LptF_YjgP"/>
    <property type="match status" value="1"/>
</dbReference>
<feature type="transmembrane region" description="Helical" evidence="12">
    <location>
        <begin position="28"/>
        <end position="45"/>
    </location>
</feature>
<evidence type="ECO:0000256" key="6">
    <source>
        <dbReference type="ARBA" id="ARBA00022475"/>
    </source>
</evidence>
<feature type="transmembrane region" description="Helical" evidence="12">
    <location>
        <begin position="115"/>
        <end position="138"/>
    </location>
</feature>
<evidence type="ECO:0000256" key="2">
    <source>
        <dbReference type="ARBA" id="ARBA00004429"/>
    </source>
</evidence>
<evidence type="ECO:0000256" key="4">
    <source>
        <dbReference type="ARBA" id="ARBA00014213"/>
    </source>
</evidence>
<dbReference type="GO" id="GO:0015920">
    <property type="term" value="P:lipopolysaccharide transport"/>
    <property type="evidence" value="ECO:0007669"/>
    <property type="project" value="TreeGrafter"/>
</dbReference>
<dbReference type="Pfam" id="PF03739">
    <property type="entry name" value="LptF_LptG"/>
    <property type="match status" value="1"/>
</dbReference>
<evidence type="ECO:0000256" key="3">
    <source>
        <dbReference type="ARBA" id="ARBA00007725"/>
    </source>
</evidence>
<dbReference type="EMBL" id="CBTJ020000001">
    <property type="protein sequence ID" value="CDI00938.1"/>
    <property type="molecule type" value="Genomic_DNA"/>
</dbReference>
<feature type="transmembrane region" description="Helical" evidence="12">
    <location>
        <begin position="347"/>
        <end position="366"/>
    </location>
</feature>
<comment type="subcellular location">
    <subcellularLocation>
        <location evidence="2">Cell inner membrane</location>
        <topology evidence="2">Multi-pass membrane protein</topology>
    </subcellularLocation>
</comment>
<comment type="similarity">
    <text evidence="3">Belongs to the LptF/LptG family.</text>
</comment>
<evidence type="ECO:0000256" key="12">
    <source>
        <dbReference type="SAM" id="Phobius"/>
    </source>
</evidence>
<name>W6MAV4_9GAMM</name>
<evidence type="ECO:0000256" key="10">
    <source>
        <dbReference type="ARBA" id="ARBA00023136"/>
    </source>
</evidence>
<dbReference type="InterPro" id="IPR030922">
    <property type="entry name" value="LptF"/>
</dbReference>
<feature type="transmembrane region" description="Helical" evidence="12">
    <location>
        <begin position="314"/>
        <end position="335"/>
    </location>
</feature>
<reference evidence="13" key="2">
    <citation type="submission" date="2014-03" db="EMBL/GenBank/DDBJ databases">
        <title>Candidatus Competibacter-lineage genomes retrieved from metagenomes reveal functional metabolic diversity.</title>
        <authorList>
            <person name="McIlroy S.J."/>
            <person name="Albertsen M."/>
            <person name="Andresen E.K."/>
            <person name="Saunders A.M."/>
            <person name="Kristiansen R."/>
            <person name="Stokholm-Bjerregaard M."/>
            <person name="Nielsen K.L."/>
            <person name="Nielsen P.H."/>
        </authorList>
    </citation>
    <scope>NUCLEOTIDE SEQUENCE</scope>
    <source>
        <strain evidence="13">Run_A_D11</strain>
    </source>
</reference>
<keyword evidence="9 12" id="KW-1133">Transmembrane helix</keyword>
<dbReference type="STRING" id="1400863.BN873_10194"/>
<evidence type="ECO:0000256" key="1">
    <source>
        <dbReference type="ARBA" id="ARBA00002265"/>
    </source>
</evidence>
<keyword evidence="14" id="KW-1185">Reference proteome</keyword>
<keyword evidence="8 12" id="KW-0812">Transmembrane</keyword>
<evidence type="ECO:0000256" key="5">
    <source>
        <dbReference type="ARBA" id="ARBA00022448"/>
    </source>
</evidence>
<dbReference type="AlphaFoldDB" id="W6MAV4"/>
<comment type="function">
    <text evidence="1">Part of the ABC transporter complex LptBFG involved in the translocation of lipopolysaccharide (LPS) from the inner membrane to the outer membrane.</text>
</comment>
<sequence>MPSHSRTPDSSLAVPSISIIDRYLIREIGLTFLATVLVLLAMVLSHRLAGYLSKAASGLLARDSIFLLIGLQASHFLVVLIPLGFLLSIMLTLGRLYRDHEMTALAACGYGPLSVYRAVLLLAAPLASFTAVLSLMVVPLTMDWQFEVLARARKEAEASMFTPGTFREVLNGRHVVYIGALDERELRHVFIQTREPDGDISITTGERGHQETGEDGIRHIVLDHGYRYRGTPGRGDYEVLRFERGTVRVDTAPPRQEWRNRETIATSQLWSSKEPDHIAEFQMRLNSPVQVLVIALWAPLLARSKPREGRYGRIVAGVLIYAINFNLVGVGESWLSHGIIGAGLGLWWVHGVFLLLGLGLLLHHYVGSRGLGLLNPAHWRAGRA</sequence>
<evidence type="ECO:0000256" key="7">
    <source>
        <dbReference type="ARBA" id="ARBA00022519"/>
    </source>
</evidence>
<gene>
    <name evidence="13" type="ORF">BN873_10194</name>
</gene>
<evidence type="ECO:0000256" key="8">
    <source>
        <dbReference type="ARBA" id="ARBA00022692"/>
    </source>
</evidence>